<evidence type="ECO:0000313" key="3">
    <source>
        <dbReference type="EMBL" id="MCO1655637.1"/>
    </source>
</evidence>
<evidence type="ECO:0000256" key="1">
    <source>
        <dbReference type="ARBA" id="ARBA00022801"/>
    </source>
</evidence>
<dbReference type="GO" id="GO:0016787">
    <property type="term" value="F:hydrolase activity"/>
    <property type="evidence" value="ECO:0007669"/>
    <property type="project" value="UniProtKB-KW"/>
</dbReference>
<feature type="domain" description="AB hydrolase-1" evidence="2">
    <location>
        <begin position="22"/>
        <end position="297"/>
    </location>
</feature>
<organism evidence="3 4">
    <name type="scientific">Pseudonocardia humida</name>
    <dbReference type="NCBI Taxonomy" id="2800819"/>
    <lineage>
        <taxon>Bacteria</taxon>
        <taxon>Bacillati</taxon>
        <taxon>Actinomycetota</taxon>
        <taxon>Actinomycetes</taxon>
        <taxon>Pseudonocardiales</taxon>
        <taxon>Pseudonocardiaceae</taxon>
        <taxon>Pseudonocardia</taxon>
    </lineage>
</organism>
<dbReference type="Pfam" id="PF00561">
    <property type="entry name" value="Abhydrolase_1"/>
    <property type="match status" value="1"/>
</dbReference>
<comment type="caution">
    <text evidence="3">The sequence shown here is derived from an EMBL/GenBank/DDBJ whole genome shotgun (WGS) entry which is preliminary data.</text>
</comment>
<reference evidence="3" key="1">
    <citation type="submission" date="2021-04" db="EMBL/GenBank/DDBJ databases">
        <title>Pseudonocardia sp. nov., isolated from sandy soil of mangrove forest.</title>
        <authorList>
            <person name="Zan Z."/>
            <person name="Huang R."/>
            <person name="Liu W."/>
        </authorList>
    </citation>
    <scope>NUCLEOTIDE SEQUENCE</scope>
    <source>
        <strain evidence="3">S2-4</strain>
    </source>
</reference>
<dbReference type="PRINTS" id="PR00412">
    <property type="entry name" value="EPOXHYDRLASE"/>
</dbReference>
<keyword evidence="4" id="KW-1185">Reference proteome</keyword>
<dbReference type="RefSeq" id="WP_252437573.1">
    <property type="nucleotide sequence ID" value="NZ_JAGSOV010000023.1"/>
</dbReference>
<dbReference type="SUPFAM" id="SSF53474">
    <property type="entry name" value="alpha/beta-Hydrolases"/>
    <property type="match status" value="1"/>
</dbReference>
<dbReference type="PANTHER" id="PTHR43329">
    <property type="entry name" value="EPOXIDE HYDROLASE"/>
    <property type="match status" value="1"/>
</dbReference>
<evidence type="ECO:0000313" key="4">
    <source>
        <dbReference type="Proteomes" id="UP001165283"/>
    </source>
</evidence>
<sequence length="313" mass="34244">MERTVTTADGITLRVAEEGSGPLVVLVHGFPELGYSWRHQLPALAAAGYRAVAPDMRGYGGSSRPERVEDYDILHLTGDVVGLLDALGEERAVVVGHDWGASVAWNLALLHPERVAAVCGMSVPFTPRARRPPSSAWAERFADRFFYIRHFQRPGVVDAELAADPARTMRGMLCGLRAGDGTELIGPDDGRGVVDRLPQPETLPAWLSQAELDHYVAEFARTGFTGGVNWYRNIDRNWELTPQLAGARVRVPSLFVAGSADPVLWMTPPDRQAAHLDDLRGQVIVDGAGHWVQQEHPDEVNAALLEFLRGVAH</sequence>
<keyword evidence="1 3" id="KW-0378">Hydrolase</keyword>
<dbReference type="InterPro" id="IPR029058">
    <property type="entry name" value="AB_hydrolase_fold"/>
</dbReference>
<protein>
    <submittedName>
        <fullName evidence="3">Alpha/beta hydrolase</fullName>
    </submittedName>
</protein>
<dbReference type="Proteomes" id="UP001165283">
    <property type="component" value="Unassembled WGS sequence"/>
</dbReference>
<dbReference type="Gene3D" id="3.40.50.1820">
    <property type="entry name" value="alpha/beta hydrolase"/>
    <property type="match status" value="1"/>
</dbReference>
<name>A0ABT0ZY15_9PSEU</name>
<evidence type="ECO:0000259" key="2">
    <source>
        <dbReference type="Pfam" id="PF00561"/>
    </source>
</evidence>
<dbReference type="EMBL" id="JAGSOV010000023">
    <property type="protein sequence ID" value="MCO1655637.1"/>
    <property type="molecule type" value="Genomic_DNA"/>
</dbReference>
<dbReference type="InterPro" id="IPR000073">
    <property type="entry name" value="AB_hydrolase_1"/>
</dbReference>
<dbReference type="InterPro" id="IPR000639">
    <property type="entry name" value="Epox_hydrolase-like"/>
</dbReference>
<gene>
    <name evidence="3" type="ORF">KDL28_11305</name>
</gene>
<dbReference type="PRINTS" id="PR00111">
    <property type="entry name" value="ABHYDROLASE"/>
</dbReference>
<accession>A0ABT0ZY15</accession>
<proteinExistence type="predicted"/>